<accession>A0ABQ5DMR5</accession>
<evidence type="ECO:0000313" key="3">
    <source>
        <dbReference type="Proteomes" id="UP001151760"/>
    </source>
</evidence>
<feature type="region of interest" description="Disordered" evidence="1">
    <location>
        <begin position="71"/>
        <end position="94"/>
    </location>
</feature>
<organism evidence="2 3">
    <name type="scientific">Tanacetum coccineum</name>
    <dbReference type="NCBI Taxonomy" id="301880"/>
    <lineage>
        <taxon>Eukaryota</taxon>
        <taxon>Viridiplantae</taxon>
        <taxon>Streptophyta</taxon>
        <taxon>Embryophyta</taxon>
        <taxon>Tracheophyta</taxon>
        <taxon>Spermatophyta</taxon>
        <taxon>Magnoliopsida</taxon>
        <taxon>eudicotyledons</taxon>
        <taxon>Gunneridae</taxon>
        <taxon>Pentapetalae</taxon>
        <taxon>asterids</taxon>
        <taxon>campanulids</taxon>
        <taxon>Asterales</taxon>
        <taxon>Asteraceae</taxon>
        <taxon>Asteroideae</taxon>
        <taxon>Anthemideae</taxon>
        <taxon>Anthemidinae</taxon>
        <taxon>Tanacetum</taxon>
    </lineage>
</organism>
<proteinExistence type="predicted"/>
<evidence type="ECO:0000313" key="2">
    <source>
        <dbReference type="EMBL" id="GJT39677.1"/>
    </source>
</evidence>
<reference evidence="2" key="2">
    <citation type="submission" date="2022-01" db="EMBL/GenBank/DDBJ databases">
        <authorList>
            <person name="Yamashiro T."/>
            <person name="Shiraishi A."/>
            <person name="Satake H."/>
            <person name="Nakayama K."/>
        </authorList>
    </citation>
    <scope>NUCLEOTIDE SEQUENCE</scope>
</reference>
<feature type="compositionally biased region" description="Polar residues" evidence="1">
    <location>
        <begin position="79"/>
        <end position="94"/>
    </location>
</feature>
<name>A0ABQ5DMR5_9ASTR</name>
<dbReference type="EMBL" id="BQNB010015406">
    <property type="protein sequence ID" value="GJT39677.1"/>
    <property type="molecule type" value="Genomic_DNA"/>
</dbReference>
<dbReference type="Gene3D" id="3.30.200.20">
    <property type="entry name" value="Phosphorylase Kinase, domain 1"/>
    <property type="match status" value="1"/>
</dbReference>
<evidence type="ECO:0000256" key="1">
    <source>
        <dbReference type="SAM" id="MobiDB-lite"/>
    </source>
</evidence>
<reference evidence="2" key="1">
    <citation type="journal article" date="2022" name="Int. J. Mol. Sci.">
        <title>Draft Genome of Tanacetum Coccineum: Genomic Comparison of Closely Related Tanacetum-Family Plants.</title>
        <authorList>
            <person name="Yamashiro T."/>
            <person name="Shiraishi A."/>
            <person name="Nakayama K."/>
            <person name="Satake H."/>
        </authorList>
    </citation>
    <scope>NUCLEOTIDE SEQUENCE</scope>
</reference>
<comment type="caution">
    <text evidence="2">The sequence shown here is derived from an EMBL/GenBank/DDBJ whole genome shotgun (WGS) entry which is preliminary data.</text>
</comment>
<sequence length="207" mass="23077">MEMAAIKDLKRRGRYQYRMLLRKDVEDVIKIKDLAERKVRHKNVAQFIGACTKHPSLCIVTGPAVTPSPALVPTPASTPTPALVTKPSSPTRLQQPSEDAISRVRMRGGLEGKSTKLAPGGIVRDEIFTTAVRLIDITMRNKFAGASGCMGNFGKPMEYNRRIAYALNMHAEERENRHHQNVLHVTTHTSHEWAETVVKVHCTCKGK</sequence>
<gene>
    <name evidence="2" type="ORF">Tco_0939542</name>
</gene>
<dbReference type="Proteomes" id="UP001151760">
    <property type="component" value="Unassembled WGS sequence"/>
</dbReference>
<keyword evidence="3" id="KW-1185">Reference proteome</keyword>
<protein>
    <submittedName>
        <fullName evidence="2">Uncharacterized protein</fullName>
    </submittedName>
</protein>